<feature type="region of interest" description="Disordered" evidence="1">
    <location>
        <begin position="109"/>
        <end position="130"/>
    </location>
</feature>
<sequence>MDGCGTRMGVDERSICCSRATQTTTSPIPDLGRIQERMARCMGVVPGFEAAMPTADRRSSAAFVLPPGEYYVVTPGERGVLSGKFVESKQSSRNKVTHFTHSSDENLMLMSSPHPDKQGLQPPGRPVTKEAKDNVHDVDKIWSFDHQDMDGVSVL</sequence>
<evidence type="ECO:0000313" key="3">
    <source>
        <dbReference type="Proteomes" id="UP001208570"/>
    </source>
</evidence>
<reference evidence="2" key="1">
    <citation type="journal article" date="2023" name="Mol. Biol. Evol.">
        <title>Third-Generation Sequencing Reveals the Adaptive Role of the Epigenome in Three Deep-Sea Polychaetes.</title>
        <authorList>
            <person name="Perez M."/>
            <person name="Aroh O."/>
            <person name="Sun Y."/>
            <person name="Lan Y."/>
            <person name="Juniper S.K."/>
            <person name="Young C.R."/>
            <person name="Angers B."/>
            <person name="Qian P.Y."/>
        </authorList>
    </citation>
    <scope>NUCLEOTIDE SEQUENCE</scope>
    <source>
        <strain evidence="2">P08H-3</strain>
    </source>
</reference>
<dbReference type="Proteomes" id="UP001208570">
    <property type="component" value="Unassembled WGS sequence"/>
</dbReference>
<keyword evidence="3" id="KW-1185">Reference proteome</keyword>
<accession>A0AAD9J1C0</accession>
<protein>
    <submittedName>
        <fullName evidence="2">Uncharacterized protein</fullName>
    </submittedName>
</protein>
<name>A0AAD9J1C0_9ANNE</name>
<gene>
    <name evidence="2" type="ORF">LSH36_769g00057</name>
</gene>
<dbReference type="EMBL" id="JAODUP010000769">
    <property type="protein sequence ID" value="KAK2144306.1"/>
    <property type="molecule type" value="Genomic_DNA"/>
</dbReference>
<evidence type="ECO:0000256" key="1">
    <source>
        <dbReference type="SAM" id="MobiDB-lite"/>
    </source>
</evidence>
<evidence type="ECO:0000313" key="2">
    <source>
        <dbReference type="EMBL" id="KAK2144306.1"/>
    </source>
</evidence>
<organism evidence="2 3">
    <name type="scientific">Paralvinella palmiformis</name>
    <dbReference type="NCBI Taxonomy" id="53620"/>
    <lineage>
        <taxon>Eukaryota</taxon>
        <taxon>Metazoa</taxon>
        <taxon>Spiralia</taxon>
        <taxon>Lophotrochozoa</taxon>
        <taxon>Annelida</taxon>
        <taxon>Polychaeta</taxon>
        <taxon>Sedentaria</taxon>
        <taxon>Canalipalpata</taxon>
        <taxon>Terebellida</taxon>
        <taxon>Terebelliformia</taxon>
        <taxon>Alvinellidae</taxon>
        <taxon>Paralvinella</taxon>
    </lineage>
</organism>
<dbReference type="AlphaFoldDB" id="A0AAD9J1C0"/>
<comment type="caution">
    <text evidence="2">The sequence shown here is derived from an EMBL/GenBank/DDBJ whole genome shotgun (WGS) entry which is preliminary data.</text>
</comment>
<proteinExistence type="predicted"/>